<dbReference type="STRING" id="1225564.AA309_30015"/>
<accession>A0A0H1R3N7</accession>
<gene>
    <name evidence="1" type="ORF">AA309_30015</name>
</gene>
<dbReference type="InterPro" id="IPR011852">
    <property type="entry name" value="TRAP_TAXI"/>
</dbReference>
<organism evidence="1 2">
    <name type="scientific">Microvirga vignae</name>
    <dbReference type="NCBI Taxonomy" id="1225564"/>
    <lineage>
        <taxon>Bacteria</taxon>
        <taxon>Pseudomonadati</taxon>
        <taxon>Pseudomonadota</taxon>
        <taxon>Alphaproteobacteria</taxon>
        <taxon>Hyphomicrobiales</taxon>
        <taxon>Methylobacteriaceae</taxon>
        <taxon>Microvirga</taxon>
    </lineage>
</organism>
<dbReference type="EMBL" id="LCYG01000128">
    <property type="protein sequence ID" value="KLK89679.1"/>
    <property type="molecule type" value="Genomic_DNA"/>
</dbReference>
<name>A0A0H1R3N7_9HYPH</name>
<dbReference type="PATRIC" id="fig|1225564.3.peg.752"/>
<comment type="caution">
    <text evidence="1">The sequence shown here is derived from an EMBL/GenBank/DDBJ whole genome shotgun (WGS) entry which is preliminary data.</text>
</comment>
<dbReference type="OrthoDB" id="9780180at2"/>
<dbReference type="Gene3D" id="3.40.190.10">
    <property type="entry name" value="Periplasmic binding protein-like II"/>
    <property type="match status" value="2"/>
</dbReference>
<dbReference type="Pfam" id="PF16868">
    <property type="entry name" value="NMT1_3"/>
    <property type="match status" value="1"/>
</dbReference>
<dbReference type="PANTHER" id="PTHR42941">
    <property type="entry name" value="SLL1037 PROTEIN"/>
    <property type="match status" value="1"/>
</dbReference>
<proteinExistence type="predicted"/>
<evidence type="ECO:0000313" key="2">
    <source>
        <dbReference type="Proteomes" id="UP000035489"/>
    </source>
</evidence>
<dbReference type="SUPFAM" id="SSF53850">
    <property type="entry name" value="Periplasmic binding protein-like II"/>
    <property type="match status" value="1"/>
</dbReference>
<dbReference type="AlphaFoldDB" id="A0A0H1R3N7"/>
<sequence length="343" mass="38707">MQTTPFNNSIRIISGEENSTYSRTLDSLSEILSQRQIRLQPIASQGPLQDLVSLLHRADIDTAIVQTDVIEGVASHVQTAARERLRYLFQVSSKVVHVLAPRDITDIRQLEGRKVNISRPGSDAHLTAGLMFEKLGIKPEFTTYDQDTAYQRLRAGEIQASILLASHPSTEVLAFPSSGRFHLLPIVLEEGTSHYRSVQLTADEYPHLIETGQQVRTIAVGRILVVRDWPEESRRYKRLMNLAEVIDSHLDELKQSDQGLQRGEIDLQAAPGWQRFKPAQSVIDRRSRQADEQRAFERLITASGVCSMPLSTAMRERLYKEFIDWQRARDRAAPSLTSGSSPQ</sequence>
<dbReference type="Proteomes" id="UP000035489">
    <property type="component" value="Unassembled WGS sequence"/>
</dbReference>
<evidence type="ECO:0008006" key="3">
    <source>
        <dbReference type="Google" id="ProtNLM"/>
    </source>
</evidence>
<protein>
    <recommendedName>
        <fullName evidence="3">SsuA/THI5-like domain-containing protein</fullName>
    </recommendedName>
</protein>
<dbReference type="PANTHER" id="PTHR42941:SF1">
    <property type="entry name" value="SLL1037 PROTEIN"/>
    <property type="match status" value="1"/>
</dbReference>
<reference evidence="1 2" key="1">
    <citation type="submission" date="2015-05" db="EMBL/GenBank/DDBJ databases">
        <title>Draft genome sequence of Microvirga vignae strain BR3299, a novel nitrogen fixing bacteria isolated from Brazil semi-aired region.</title>
        <authorList>
            <person name="Zilli J.E."/>
            <person name="Passos S.R."/>
            <person name="Leite J."/>
            <person name="Baldani J.I."/>
            <person name="Xavier G.R."/>
            <person name="Rumjaneck N.G."/>
            <person name="Simoes-Araujo J.L."/>
        </authorList>
    </citation>
    <scope>NUCLEOTIDE SEQUENCE [LARGE SCALE GENOMIC DNA]</scope>
    <source>
        <strain evidence="1 2">BR3299</strain>
    </source>
</reference>
<keyword evidence="2" id="KW-1185">Reference proteome</keyword>
<evidence type="ECO:0000313" key="1">
    <source>
        <dbReference type="EMBL" id="KLK89679.1"/>
    </source>
</evidence>